<dbReference type="SMART" id="SM00320">
    <property type="entry name" value="WD40"/>
    <property type="match status" value="7"/>
</dbReference>
<dbReference type="EMBL" id="MBAD02000939">
    <property type="protein sequence ID" value="RLN60887.1"/>
    <property type="molecule type" value="Genomic_DNA"/>
</dbReference>
<feature type="repeat" description="WD" evidence="5">
    <location>
        <begin position="461"/>
        <end position="493"/>
    </location>
</feature>
<dbReference type="GO" id="GO:0007165">
    <property type="term" value="P:signal transduction"/>
    <property type="evidence" value="ECO:0007669"/>
    <property type="project" value="UniProtKB-KW"/>
</dbReference>
<evidence type="ECO:0000313" key="9">
    <source>
        <dbReference type="Proteomes" id="UP000277300"/>
    </source>
</evidence>
<proteinExistence type="inferred from homology"/>
<feature type="repeat" description="WD" evidence="5">
    <location>
        <begin position="330"/>
        <end position="372"/>
    </location>
</feature>
<evidence type="ECO:0000313" key="10">
    <source>
        <dbReference type="Proteomes" id="UP000284657"/>
    </source>
</evidence>
<reference evidence="9 10" key="1">
    <citation type="submission" date="2018-07" db="EMBL/GenBank/DDBJ databases">
        <title>Genome sequencing of oomycete isolates from Chile give support for New Zealand origin for Phytophthora kernoviae and make available the first Nothophytophthora sp. genome.</title>
        <authorList>
            <person name="Studholme D.J."/>
            <person name="Sanfuentes E."/>
            <person name="Panda P."/>
            <person name="Hill R."/>
            <person name="Sambles C."/>
            <person name="Grant M."/>
            <person name="Williams N.M."/>
            <person name="Mcdougal R.L."/>
        </authorList>
    </citation>
    <scope>NUCLEOTIDE SEQUENCE [LARGE SCALE GENOMIC DNA]</scope>
    <source>
        <strain evidence="7">Chile6</strain>
        <strain evidence="8">Chile7</strain>
    </source>
</reference>
<gene>
    <name evidence="8" type="ORF">BBJ29_008416</name>
    <name evidence="7" type="ORF">BBP00_00009152</name>
</gene>
<dbReference type="InterPro" id="IPR016346">
    <property type="entry name" value="G-protein_beta_1-5"/>
</dbReference>
<dbReference type="PRINTS" id="PR00320">
    <property type="entry name" value="GPROTEINBRPT"/>
</dbReference>
<evidence type="ECO:0000313" key="8">
    <source>
        <dbReference type="EMBL" id="RLN60887.1"/>
    </source>
</evidence>
<feature type="repeat" description="WD" evidence="5">
    <location>
        <begin position="289"/>
        <end position="329"/>
    </location>
</feature>
<evidence type="ECO:0000256" key="1">
    <source>
        <dbReference type="ARBA" id="ARBA00009768"/>
    </source>
</evidence>
<protein>
    <submittedName>
        <fullName evidence="7">Uncharacterized protein</fullName>
    </submittedName>
</protein>
<keyword evidence="4" id="KW-0807">Transducer</keyword>
<dbReference type="InterPro" id="IPR015943">
    <property type="entry name" value="WD40/YVTN_repeat-like_dom_sf"/>
</dbReference>
<evidence type="ECO:0000256" key="3">
    <source>
        <dbReference type="ARBA" id="ARBA00022737"/>
    </source>
</evidence>
<keyword evidence="2 5" id="KW-0853">WD repeat</keyword>
<dbReference type="PANTHER" id="PTHR19850">
    <property type="entry name" value="GUANINE NUCLEOTIDE-BINDING PROTEIN BETA G PROTEIN BETA"/>
    <property type="match status" value="1"/>
</dbReference>
<dbReference type="PROSITE" id="PS00678">
    <property type="entry name" value="WD_REPEATS_1"/>
    <property type="match status" value="2"/>
</dbReference>
<dbReference type="CDD" id="cd00200">
    <property type="entry name" value="WD40"/>
    <property type="match status" value="1"/>
</dbReference>
<dbReference type="PRINTS" id="PR00319">
    <property type="entry name" value="GPROTEINB"/>
</dbReference>
<dbReference type="SUPFAM" id="SSF50978">
    <property type="entry name" value="WD40 repeat-like"/>
    <property type="match status" value="1"/>
</dbReference>
<dbReference type="EMBL" id="MBDO02000563">
    <property type="protein sequence ID" value="RLN53936.1"/>
    <property type="molecule type" value="Genomic_DNA"/>
</dbReference>
<feature type="region of interest" description="Disordered" evidence="6">
    <location>
        <begin position="171"/>
        <end position="191"/>
    </location>
</feature>
<dbReference type="Pfam" id="PF25391">
    <property type="entry name" value="WD40_Gbeta"/>
    <property type="match status" value="1"/>
</dbReference>
<evidence type="ECO:0000256" key="6">
    <source>
        <dbReference type="SAM" id="MobiDB-lite"/>
    </source>
</evidence>
<dbReference type="InterPro" id="IPR019775">
    <property type="entry name" value="WD40_repeat_CS"/>
</dbReference>
<comment type="caution">
    <text evidence="7">The sequence shown here is derived from an EMBL/GenBank/DDBJ whole genome shotgun (WGS) entry which is preliminary data.</text>
</comment>
<name>A0A3F2REY9_9STRA</name>
<evidence type="ECO:0000256" key="2">
    <source>
        <dbReference type="ARBA" id="ARBA00022574"/>
    </source>
</evidence>
<dbReference type="OrthoDB" id="10255630at2759"/>
<sequence length="493" mass="54664">MPFAGSIIKSRRQYSNEVLLEESPLWERNFWAPISRKKSTIVYNARNNRQLSTKTAFEALTLEAYHTLGAEFFVKLDAQRHPGWWYREPIVALFALGELKGDDAVWDYVRLNTLERFPDCKLAFPLKSPNSGAVKKRHKSNLRNLVSKAMGDAAELKKKCESLKETIEKTREAKSDGGFSSTNSSASAKAIPAPPKCRRLLKGHFGKIYAMQWGGDSTSLVSASQDGKLIVWNAQTTNKIQAIPLRSSWVMTCAFEQKQRNMVACGGLDNLCSIFHLSQAQVMRATKELAAHDGYLSCCRFIDESSIVTSSGDSNCILWDVESGEVKTTFREHSGDVMSVSINPHNPSMFISGSCDSTSKVWDIRTGKTTHTFQGHESDINSVDFFPSGNALGTGSDDSSCRLFDLRAYGELNNFSNDKILCGITSVSFSKSGRFLFAGYDDYNCYCWDVLSTTGAHIYQLAGHENRVSCLGVNPAGQALCTGSWDTLLKIWA</sequence>
<dbReference type="InterPro" id="IPR001680">
    <property type="entry name" value="WD40_rpt"/>
</dbReference>
<dbReference type="Proteomes" id="UP000284657">
    <property type="component" value="Unassembled WGS sequence"/>
</dbReference>
<evidence type="ECO:0000256" key="4">
    <source>
        <dbReference type="ARBA" id="ARBA00023224"/>
    </source>
</evidence>
<dbReference type="AlphaFoldDB" id="A0A3F2REY9"/>
<accession>A0A3F2REY9</accession>
<dbReference type="InterPro" id="IPR036322">
    <property type="entry name" value="WD40_repeat_dom_sf"/>
</dbReference>
<dbReference type="Proteomes" id="UP000277300">
    <property type="component" value="Unassembled WGS sequence"/>
</dbReference>
<dbReference type="InterPro" id="IPR001632">
    <property type="entry name" value="WD40_G-protein_beta-like"/>
</dbReference>
<organism evidence="7 9">
    <name type="scientific">Phytophthora kernoviae</name>
    <dbReference type="NCBI Taxonomy" id="325452"/>
    <lineage>
        <taxon>Eukaryota</taxon>
        <taxon>Sar</taxon>
        <taxon>Stramenopiles</taxon>
        <taxon>Oomycota</taxon>
        <taxon>Peronosporomycetes</taxon>
        <taxon>Peronosporales</taxon>
        <taxon>Peronosporaceae</taxon>
        <taxon>Phytophthora</taxon>
    </lineage>
</organism>
<dbReference type="PROSITE" id="PS50082">
    <property type="entry name" value="WD_REPEATS_2"/>
    <property type="match status" value="5"/>
</dbReference>
<dbReference type="PROSITE" id="PS50294">
    <property type="entry name" value="WD_REPEATS_REGION"/>
    <property type="match status" value="4"/>
</dbReference>
<feature type="repeat" description="WD" evidence="5">
    <location>
        <begin position="373"/>
        <end position="414"/>
    </location>
</feature>
<evidence type="ECO:0000313" key="7">
    <source>
        <dbReference type="EMBL" id="RLN53936.1"/>
    </source>
</evidence>
<feature type="repeat" description="WD" evidence="5">
    <location>
        <begin position="201"/>
        <end position="242"/>
    </location>
</feature>
<keyword evidence="3" id="KW-0677">Repeat</keyword>
<dbReference type="Gene3D" id="2.130.10.10">
    <property type="entry name" value="YVTN repeat-like/Quinoprotein amine dehydrogenase"/>
    <property type="match status" value="1"/>
</dbReference>
<dbReference type="InterPro" id="IPR020472">
    <property type="entry name" value="WD40_PAC1"/>
</dbReference>
<evidence type="ECO:0000256" key="5">
    <source>
        <dbReference type="PROSITE-ProRule" id="PRU00221"/>
    </source>
</evidence>
<comment type="similarity">
    <text evidence="1">Belongs to the WD repeat G protein beta family.</text>
</comment>